<sequence>MAKMAEKRQPEIYEAEFSKVVDNLLGAEGPVFDKDGNFIMVAPEVMKGDSYAGQVLTVNLETKKADVLCEPNVDGYGGIPAGCQCDKDNNIWIADMRLGILKVKSDGDYEQVCRVDKNGDKMQGCNDCCFDYDGNLWVTAPAAEIAPAEYRRSFEAPFGSVYCYTKNKEVIKVATDMWFPNGIAVLHSSDGRPKKLIVAETKTKMLWGYDIEGAGKLGPKEEWGKLPNSDGGPDGMDFDQENNLLVAHHGSGHLAVFGPEGGDPQTLIKCPFSKPSNLHFKKNTNTVYVTEHQYHGLWKFEWKRPGKLQYCDIISL</sequence>
<protein>
    <recommendedName>
        <fullName evidence="2">SMP-30/Gluconolactonase/LRE-like region domain-containing protein</fullName>
    </recommendedName>
</protein>
<dbReference type="InterPro" id="IPR011042">
    <property type="entry name" value="6-blade_b-propeller_TolB-like"/>
</dbReference>
<comment type="caution">
    <text evidence="3">The sequence shown here is derived from an EMBL/GenBank/DDBJ whole genome shotgun (WGS) entry which is preliminary data.</text>
</comment>
<dbReference type="Gene3D" id="2.120.10.30">
    <property type="entry name" value="TolB, C-terminal domain"/>
    <property type="match status" value="1"/>
</dbReference>
<evidence type="ECO:0000313" key="4">
    <source>
        <dbReference type="Proteomes" id="UP001217089"/>
    </source>
</evidence>
<dbReference type="PANTHER" id="PTHR47572">
    <property type="entry name" value="LIPOPROTEIN-RELATED"/>
    <property type="match status" value="1"/>
</dbReference>
<keyword evidence="4" id="KW-1185">Reference proteome</keyword>
<dbReference type="InterPro" id="IPR051262">
    <property type="entry name" value="SMP-30/CGR1_Lactonase"/>
</dbReference>
<name>A0ABQ9EJD2_TEGGR</name>
<evidence type="ECO:0000313" key="3">
    <source>
        <dbReference type="EMBL" id="KAJ8305361.1"/>
    </source>
</evidence>
<evidence type="ECO:0000259" key="2">
    <source>
        <dbReference type="Pfam" id="PF08450"/>
    </source>
</evidence>
<dbReference type="PANTHER" id="PTHR47572:SF4">
    <property type="entry name" value="LACTONASE DRP35"/>
    <property type="match status" value="1"/>
</dbReference>
<dbReference type="EMBL" id="JARBDR010000813">
    <property type="protein sequence ID" value="KAJ8305361.1"/>
    <property type="molecule type" value="Genomic_DNA"/>
</dbReference>
<dbReference type="InterPro" id="IPR013658">
    <property type="entry name" value="SGL"/>
</dbReference>
<dbReference type="Proteomes" id="UP001217089">
    <property type="component" value="Unassembled WGS sequence"/>
</dbReference>
<proteinExistence type="predicted"/>
<dbReference type="Pfam" id="PF08450">
    <property type="entry name" value="SGL"/>
    <property type="match status" value="1"/>
</dbReference>
<dbReference type="SUPFAM" id="SSF63829">
    <property type="entry name" value="Calcium-dependent phosphotriesterase"/>
    <property type="match status" value="1"/>
</dbReference>
<evidence type="ECO:0000256" key="1">
    <source>
        <dbReference type="ARBA" id="ARBA00022801"/>
    </source>
</evidence>
<reference evidence="3 4" key="1">
    <citation type="submission" date="2022-12" db="EMBL/GenBank/DDBJ databases">
        <title>Chromosome-level genome of Tegillarca granosa.</title>
        <authorList>
            <person name="Kim J."/>
        </authorList>
    </citation>
    <scope>NUCLEOTIDE SEQUENCE [LARGE SCALE GENOMIC DNA]</scope>
    <source>
        <strain evidence="3">Teg-2019</strain>
        <tissue evidence="3">Adductor muscle</tissue>
    </source>
</reference>
<organism evidence="3 4">
    <name type="scientific">Tegillarca granosa</name>
    <name type="common">Malaysian cockle</name>
    <name type="synonym">Anadara granosa</name>
    <dbReference type="NCBI Taxonomy" id="220873"/>
    <lineage>
        <taxon>Eukaryota</taxon>
        <taxon>Metazoa</taxon>
        <taxon>Spiralia</taxon>
        <taxon>Lophotrochozoa</taxon>
        <taxon>Mollusca</taxon>
        <taxon>Bivalvia</taxon>
        <taxon>Autobranchia</taxon>
        <taxon>Pteriomorphia</taxon>
        <taxon>Arcoida</taxon>
        <taxon>Arcoidea</taxon>
        <taxon>Arcidae</taxon>
        <taxon>Tegillarca</taxon>
    </lineage>
</organism>
<accession>A0ABQ9EJD2</accession>
<feature type="domain" description="SMP-30/Gluconolactonase/LRE-like region" evidence="2">
    <location>
        <begin position="27"/>
        <end position="291"/>
    </location>
</feature>
<gene>
    <name evidence="3" type="ORF">KUTeg_015906</name>
</gene>
<keyword evidence="1" id="KW-0378">Hydrolase</keyword>